<keyword evidence="5" id="KW-1185">Reference proteome</keyword>
<reference evidence="4" key="1">
    <citation type="submission" date="2016-04" db="EMBL/GenBank/DDBJ databases">
        <authorList>
            <person name="Evans L.H."/>
            <person name="Alamgir A."/>
            <person name="Owens N."/>
            <person name="Weber N.D."/>
            <person name="Virtaneva K."/>
            <person name="Barbian K."/>
            <person name="Babar A."/>
            <person name="Rosenke K."/>
        </authorList>
    </citation>
    <scope>NUCLEOTIDE SEQUENCE [LARGE SCALE GENOMIC DNA]</scope>
    <source>
        <strain evidence="4">CBS 101.48</strain>
    </source>
</reference>
<evidence type="ECO:0000313" key="4">
    <source>
        <dbReference type="EMBL" id="SAM02653.1"/>
    </source>
</evidence>
<keyword evidence="2" id="KW-0378">Hydrolase</keyword>
<dbReference type="EMBL" id="LT553932">
    <property type="protein sequence ID" value="SAM02653.1"/>
    <property type="molecule type" value="Genomic_DNA"/>
</dbReference>
<proteinExistence type="inferred from homology"/>
<name>A0A163JX87_ABSGL</name>
<dbReference type="AlphaFoldDB" id="A0A163JX87"/>
<dbReference type="GO" id="GO:0006528">
    <property type="term" value="P:asparagine metabolic process"/>
    <property type="evidence" value="ECO:0007669"/>
    <property type="project" value="TreeGrafter"/>
</dbReference>
<dbReference type="OrthoDB" id="10250282at2759"/>
<dbReference type="PANTHER" id="PTHR23088:SF30">
    <property type="entry name" value="OMEGA-AMIDASE NIT2"/>
    <property type="match status" value="1"/>
</dbReference>
<dbReference type="CDD" id="cd07572">
    <property type="entry name" value="nit"/>
    <property type="match status" value="1"/>
</dbReference>
<evidence type="ECO:0000259" key="3">
    <source>
        <dbReference type="PROSITE" id="PS50263"/>
    </source>
</evidence>
<dbReference type="SUPFAM" id="SSF56317">
    <property type="entry name" value="Carbon-nitrogen hydrolase"/>
    <property type="match status" value="1"/>
</dbReference>
<dbReference type="PANTHER" id="PTHR23088">
    <property type="entry name" value="NITRILASE-RELATED"/>
    <property type="match status" value="1"/>
</dbReference>
<accession>A0A163JX87</accession>
<dbReference type="InterPro" id="IPR001110">
    <property type="entry name" value="UPF0012_CS"/>
</dbReference>
<comment type="similarity">
    <text evidence="1">Belongs to the carbon-nitrogen hydrolase superfamily. NIT1/NIT2 family.</text>
</comment>
<dbReference type="InterPro" id="IPR036526">
    <property type="entry name" value="C-N_Hydrolase_sf"/>
</dbReference>
<sequence>MSKAPILSPSSPFKLALIQLAIGADKSKNLQHAKSKILEAARHGANVVVLPECFNSPYGTNFFPEYAEPLDGGDSVAMLSSAAKEAGIYLIGGSIPESRQGKIYNTLTAYDPTGKLIGVHNKVHLFDIDVPGKIRFKAKYGKIGVGICYDMRFPELATVAARKGCVAMIYPGAFNMTTGPLHWELLQRARAVDNQMYVAACSPARDLEASYHAWGHSTVVDPTGAVIATCEESETIVYADVDPAQVETIRSSIPLYTQRRFDIYDDVSESVAFDDEGNGTKK</sequence>
<dbReference type="InterPro" id="IPR045254">
    <property type="entry name" value="Nit1/2_C-N_Hydrolase"/>
</dbReference>
<dbReference type="FunFam" id="3.60.110.10:FF:000002">
    <property type="entry name" value="Nitrilase family member 2"/>
    <property type="match status" value="1"/>
</dbReference>
<feature type="domain" description="CN hydrolase" evidence="3">
    <location>
        <begin position="13"/>
        <end position="243"/>
    </location>
</feature>
<dbReference type="InterPro" id="IPR003010">
    <property type="entry name" value="C-N_Hydrolase"/>
</dbReference>
<dbReference type="GO" id="GO:0006107">
    <property type="term" value="P:oxaloacetate metabolic process"/>
    <property type="evidence" value="ECO:0007669"/>
    <property type="project" value="TreeGrafter"/>
</dbReference>
<dbReference type="STRING" id="4829.A0A163JX87"/>
<dbReference type="OMA" id="RQIPIYK"/>
<evidence type="ECO:0000256" key="2">
    <source>
        <dbReference type="ARBA" id="ARBA00022801"/>
    </source>
</evidence>
<dbReference type="GO" id="GO:0006541">
    <property type="term" value="P:glutamine metabolic process"/>
    <property type="evidence" value="ECO:0007669"/>
    <property type="project" value="TreeGrafter"/>
</dbReference>
<dbReference type="FunCoup" id="A0A163JX87">
    <property type="interactions" value="433"/>
</dbReference>
<organism evidence="4">
    <name type="scientific">Absidia glauca</name>
    <name type="common">Pin mould</name>
    <dbReference type="NCBI Taxonomy" id="4829"/>
    <lineage>
        <taxon>Eukaryota</taxon>
        <taxon>Fungi</taxon>
        <taxon>Fungi incertae sedis</taxon>
        <taxon>Mucoromycota</taxon>
        <taxon>Mucoromycotina</taxon>
        <taxon>Mucoromycetes</taxon>
        <taxon>Mucorales</taxon>
        <taxon>Cunninghamellaceae</taxon>
        <taxon>Absidia</taxon>
    </lineage>
</organism>
<dbReference type="Gene3D" id="3.60.110.10">
    <property type="entry name" value="Carbon-nitrogen hydrolase"/>
    <property type="match status" value="1"/>
</dbReference>
<dbReference type="GO" id="GO:0050152">
    <property type="term" value="F:omega-amidase activity"/>
    <property type="evidence" value="ECO:0007669"/>
    <property type="project" value="TreeGrafter"/>
</dbReference>
<dbReference type="Pfam" id="PF00795">
    <property type="entry name" value="CN_hydrolase"/>
    <property type="match status" value="1"/>
</dbReference>
<gene>
    <name evidence="4" type="primary">ABSGL_08456.1 scaffold 10128</name>
</gene>
<dbReference type="Proteomes" id="UP000078561">
    <property type="component" value="Unassembled WGS sequence"/>
</dbReference>
<dbReference type="PROSITE" id="PS01227">
    <property type="entry name" value="UPF0012"/>
    <property type="match status" value="1"/>
</dbReference>
<protein>
    <recommendedName>
        <fullName evidence="3">CN hydrolase domain-containing protein</fullName>
    </recommendedName>
</protein>
<evidence type="ECO:0000313" key="5">
    <source>
        <dbReference type="Proteomes" id="UP000078561"/>
    </source>
</evidence>
<dbReference type="InParanoid" id="A0A163JX87"/>
<dbReference type="GO" id="GO:0005739">
    <property type="term" value="C:mitochondrion"/>
    <property type="evidence" value="ECO:0007669"/>
    <property type="project" value="TreeGrafter"/>
</dbReference>
<evidence type="ECO:0000256" key="1">
    <source>
        <dbReference type="ARBA" id="ARBA00010613"/>
    </source>
</evidence>
<dbReference type="PROSITE" id="PS50263">
    <property type="entry name" value="CN_HYDROLASE"/>
    <property type="match status" value="1"/>
</dbReference>